<accession>A0A7W6EEU7</accession>
<protein>
    <recommendedName>
        <fullName evidence="2">DUF6456 domain-containing protein</fullName>
    </recommendedName>
</protein>
<evidence type="ECO:0000313" key="4">
    <source>
        <dbReference type="Proteomes" id="UP000537592"/>
    </source>
</evidence>
<feature type="region of interest" description="Disordered" evidence="1">
    <location>
        <begin position="107"/>
        <end position="133"/>
    </location>
</feature>
<organism evidence="3 4">
    <name type="scientific">Pseudochelatococcus contaminans</name>
    <dbReference type="NCBI Taxonomy" id="1538103"/>
    <lineage>
        <taxon>Bacteria</taxon>
        <taxon>Pseudomonadati</taxon>
        <taxon>Pseudomonadota</taxon>
        <taxon>Alphaproteobacteria</taxon>
        <taxon>Hyphomicrobiales</taxon>
        <taxon>Chelatococcaceae</taxon>
        <taxon>Pseudochelatococcus</taxon>
    </lineage>
</organism>
<feature type="domain" description="DUF6456" evidence="2">
    <location>
        <begin position="149"/>
        <end position="280"/>
    </location>
</feature>
<dbReference type="RefSeq" id="WP_183750384.1">
    <property type="nucleotide sequence ID" value="NZ_JACICC010000001.1"/>
</dbReference>
<sequence length="300" mass="32328">MTCSNARLSMRETIADATRLLHHLMQPESRAIATSPAADDIVLSRMRKGISLGRGTVSPAAASLLIERGLLRADGQGAFVLTEAGRQAAHKLPARTDEHMPFIPAACSNSPKVTSPKTATAKASRSRAGHPGRAVGEAVLHGRCGASTVRINEAESPLAWLHRRRDRDGEPFIDATCFEAGERLRRDMTMAGIMPRVTSRWSPVGGGNGGPAAATDAMVAARQRLDRALDAVDGDYAGILLDVCGFLKRIEDVERERRWPPRSGKVVLKLALQRLAAHYGIANVARGEDNARHIRSWKAG</sequence>
<gene>
    <name evidence="3" type="ORF">FHS81_000440</name>
</gene>
<keyword evidence="4" id="KW-1185">Reference proteome</keyword>
<evidence type="ECO:0000259" key="2">
    <source>
        <dbReference type="Pfam" id="PF20057"/>
    </source>
</evidence>
<evidence type="ECO:0000313" key="3">
    <source>
        <dbReference type="EMBL" id="MBB3808386.1"/>
    </source>
</evidence>
<comment type="caution">
    <text evidence="3">The sequence shown here is derived from an EMBL/GenBank/DDBJ whole genome shotgun (WGS) entry which is preliminary data.</text>
</comment>
<dbReference type="Proteomes" id="UP000537592">
    <property type="component" value="Unassembled WGS sequence"/>
</dbReference>
<feature type="compositionally biased region" description="Polar residues" evidence="1">
    <location>
        <begin position="107"/>
        <end position="123"/>
    </location>
</feature>
<name>A0A7W6EEU7_9HYPH</name>
<dbReference type="InterPro" id="IPR045599">
    <property type="entry name" value="DUF6456"/>
</dbReference>
<reference evidence="3 4" key="1">
    <citation type="submission" date="2020-08" db="EMBL/GenBank/DDBJ databases">
        <title>Genomic Encyclopedia of Type Strains, Phase IV (KMG-IV): sequencing the most valuable type-strain genomes for metagenomic binning, comparative biology and taxonomic classification.</title>
        <authorList>
            <person name="Goeker M."/>
        </authorList>
    </citation>
    <scope>NUCLEOTIDE SEQUENCE [LARGE SCALE GENOMIC DNA]</scope>
    <source>
        <strain evidence="3 4">DSM 28760</strain>
    </source>
</reference>
<dbReference type="EMBL" id="JACICC010000001">
    <property type="protein sequence ID" value="MBB3808386.1"/>
    <property type="molecule type" value="Genomic_DNA"/>
</dbReference>
<dbReference type="Pfam" id="PF20057">
    <property type="entry name" value="DUF6456"/>
    <property type="match status" value="1"/>
</dbReference>
<dbReference type="AlphaFoldDB" id="A0A7W6EEU7"/>
<proteinExistence type="predicted"/>
<evidence type="ECO:0000256" key="1">
    <source>
        <dbReference type="SAM" id="MobiDB-lite"/>
    </source>
</evidence>